<dbReference type="Proteomes" id="UP000827549">
    <property type="component" value="Chromosome 5"/>
</dbReference>
<comment type="similarity">
    <text evidence="7">Belongs to the type 2 lipid phosphate phosphatase family.</text>
</comment>
<dbReference type="RefSeq" id="XP_062629522.1">
    <property type="nucleotide sequence ID" value="XM_062773538.1"/>
</dbReference>
<feature type="transmembrane region" description="Helical" evidence="9">
    <location>
        <begin position="276"/>
        <end position="297"/>
    </location>
</feature>
<feature type="compositionally biased region" description="Polar residues" evidence="8">
    <location>
        <begin position="426"/>
        <end position="439"/>
    </location>
</feature>
<evidence type="ECO:0000313" key="12">
    <source>
        <dbReference type="Proteomes" id="UP000827549"/>
    </source>
</evidence>
<comment type="subcellular location">
    <subcellularLocation>
        <location evidence="1">Endoplasmic reticulum membrane</location>
        <topology evidence="1">Multi-pass membrane protein</topology>
    </subcellularLocation>
</comment>
<name>A0AAF0YEQ0_9TREE</name>
<dbReference type="GeneID" id="87810192"/>
<feature type="transmembrane region" description="Helical" evidence="9">
    <location>
        <begin position="119"/>
        <end position="144"/>
    </location>
</feature>
<keyword evidence="12" id="KW-1185">Reference proteome</keyword>
<evidence type="ECO:0000256" key="5">
    <source>
        <dbReference type="ARBA" id="ARBA00022989"/>
    </source>
</evidence>
<accession>A0AAF0YEQ0</accession>
<proteinExistence type="inferred from homology"/>
<evidence type="ECO:0000256" key="6">
    <source>
        <dbReference type="ARBA" id="ARBA00023136"/>
    </source>
</evidence>
<dbReference type="EMBL" id="CP086718">
    <property type="protein sequence ID" value="WOO83496.1"/>
    <property type="molecule type" value="Genomic_DNA"/>
</dbReference>
<protein>
    <submittedName>
        <fullName evidence="11">Dihydrosphingosine 1-phosphate phosphatase</fullName>
    </submittedName>
</protein>
<feature type="compositionally biased region" description="Basic residues" evidence="8">
    <location>
        <begin position="459"/>
        <end position="471"/>
    </location>
</feature>
<dbReference type="PANTHER" id="PTHR14969:SF28">
    <property type="entry name" value="DIHYDROSPHINGOSINE 1-PHOSPHATE PHOSPHATASE LCB3-RELATED"/>
    <property type="match status" value="1"/>
</dbReference>
<keyword evidence="4" id="KW-0256">Endoplasmic reticulum</keyword>
<dbReference type="InterPro" id="IPR000326">
    <property type="entry name" value="PAP2/HPO"/>
</dbReference>
<evidence type="ECO:0000256" key="7">
    <source>
        <dbReference type="ARBA" id="ARBA00038324"/>
    </source>
</evidence>
<sequence length="532" mass="58538">MGATTSPVSPINPPPASVPVIALVPSSPRDGVTPITDVKEKQANGTADHASASNGTAKPKLKVETHHVEPGCQPESVYENALSPWRESMRRMVMAPLAAESEWLARLQQRVRTPGRDRYFFWSAVFGTHTFFTAFLPMLFFFGYPEKGRALLHVVGLGIYTSCVAKDLVCSPRPYSPPVTRLSVSTHHREYGFPSSHSANASSIALFVAGWLWEERAVVGWTWLTFGWSLLLVYYLSVAGGRLYSGMHSTIDVGGGTILGVLCWLIWHYAADASEAWVNSGTVLVPIVMIPLTLALIHYHPETPDDCPCFEDAIAIMAVILGSFVGHWDKARNHRDYGPSLWRNGAVWGAVIGLLRVVIGIALIFVWRLAAKKTMLTVLPELYRSAAKLFRFELPTRRFYTAATAYKGVADVPLRSIPSFMDLTTADSDLNSPTQSPQSGRDRSVSPMRNGDDEEGLRMRKPKPSPLRRRLSQVQIDPVASNGSYRGRRLRALPHYDAEVITKLVVYAGIGLLATAISPLLFPVVEASLGFP</sequence>
<evidence type="ECO:0000256" key="8">
    <source>
        <dbReference type="SAM" id="MobiDB-lite"/>
    </source>
</evidence>
<keyword evidence="3" id="KW-0378">Hydrolase</keyword>
<feature type="transmembrane region" description="Helical" evidence="9">
    <location>
        <begin position="191"/>
        <end position="213"/>
    </location>
</feature>
<keyword evidence="2 9" id="KW-0812">Transmembrane</keyword>
<evidence type="ECO:0000256" key="2">
    <source>
        <dbReference type="ARBA" id="ARBA00022692"/>
    </source>
</evidence>
<evidence type="ECO:0000256" key="1">
    <source>
        <dbReference type="ARBA" id="ARBA00004477"/>
    </source>
</evidence>
<feature type="transmembrane region" description="Helical" evidence="9">
    <location>
        <begin position="346"/>
        <end position="367"/>
    </location>
</feature>
<dbReference type="InterPro" id="IPR036938">
    <property type="entry name" value="PAP2/HPO_sf"/>
</dbReference>
<evidence type="ECO:0000259" key="10">
    <source>
        <dbReference type="SMART" id="SM00014"/>
    </source>
</evidence>
<feature type="domain" description="Phosphatidic acid phosphatase type 2/haloperoxidase" evidence="10">
    <location>
        <begin position="150"/>
        <end position="268"/>
    </location>
</feature>
<dbReference type="GO" id="GO:0042392">
    <property type="term" value="F:sphingosine-1-phosphate phosphatase activity"/>
    <property type="evidence" value="ECO:0007669"/>
    <property type="project" value="TreeGrafter"/>
</dbReference>
<feature type="region of interest" description="Disordered" evidence="8">
    <location>
        <begin position="426"/>
        <end position="473"/>
    </location>
</feature>
<keyword evidence="6 9" id="KW-0472">Membrane</keyword>
<reference evidence="11" key="1">
    <citation type="submission" date="2023-10" db="EMBL/GenBank/DDBJ databases">
        <authorList>
            <person name="Noh H."/>
        </authorList>
    </citation>
    <scope>NUCLEOTIDE SEQUENCE</scope>
    <source>
        <strain evidence="11">DUCC4014</strain>
    </source>
</reference>
<keyword evidence="5 9" id="KW-1133">Transmembrane helix</keyword>
<organism evidence="11 12">
    <name type="scientific">Vanrija pseudolonga</name>
    <dbReference type="NCBI Taxonomy" id="143232"/>
    <lineage>
        <taxon>Eukaryota</taxon>
        <taxon>Fungi</taxon>
        <taxon>Dikarya</taxon>
        <taxon>Basidiomycota</taxon>
        <taxon>Agaricomycotina</taxon>
        <taxon>Tremellomycetes</taxon>
        <taxon>Trichosporonales</taxon>
        <taxon>Trichosporonaceae</taxon>
        <taxon>Vanrija</taxon>
    </lineage>
</organism>
<dbReference type="AlphaFoldDB" id="A0AAF0YEQ0"/>
<feature type="transmembrane region" description="Helical" evidence="9">
    <location>
        <begin position="219"/>
        <end position="238"/>
    </location>
</feature>
<dbReference type="SMART" id="SM00014">
    <property type="entry name" value="acidPPc"/>
    <property type="match status" value="1"/>
</dbReference>
<dbReference type="Pfam" id="PF01569">
    <property type="entry name" value="PAP2"/>
    <property type="match status" value="1"/>
</dbReference>
<evidence type="ECO:0000256" key="9">
    <source>
        <dbReference type="SAM" id="Phobius"/>
    </source>
</evidence>
<dbReference type="CDD" id="cd03388">
    <property type="entry name" value="PAP2_SPPase1"/>
    <property type="match status" value="1"/>
</dbReference>
<evidence type="ECO:0000256" key="4">
    <source>
        <dbReference type="ARBA" id="ARBA00022824"/>
    </source>
</evidence>
<dbReference type="PANTHER" id="PTHR14969">
    <property type="entry name" value="SPHINGOSINE-1-PHOSPHATE PHOSPHOHYDROLASE"/>
    <property type="match status" value="1"/>
</dbReference>
<feature type="region of interest" description="Disordered" evidence="8">
    <location>
        <begin position="1"/>
        <end position="61"/>
    </location>
</feature>
<feature type="transmembrane region" description="Helical" evidence="9">
    <location>
        <begin position="504"/>
        <end position="525"/>
    </location>
</feature>
<dbReference type="SUPFAM" id="SSF48317">
    <property type="entry name" value="Acid phosphatase/Vanadium-dependent haloperoxidase"/>
    <property type="match status" value="1"/>
</dbReference>
<dbReference type="GO" id="GO:0005789">
    <property type="term" value="C:endoplasmic reticulum membrane"/>
    <property type="evidence" value="ECO:0007669"/>
    <property type="project" value="UniProtKB-SubCell"/>
</dbReference>
<evidence type="ECO:0000313" key="11">
    <source>
        <dbReference type="EMBL" id="WOO83496.1"/>
    </source>
</evidence>
<dbReference type="Gene3D" id="1.20.144.10">
    <property type="entry name" value="Phosphatidic acid phosphatase type 2/haloperoxidase"/>
    <property type="match status" value="1"/>
</dbReference>
<gene>
    <name evidence="11" type="primary">SPAC823.11</name>
    <name evidence="11" type="ORF">LOC62_05G007017</name>
</gene>
<evidence type="ECO:0000256" key="3">
    <source>
        <dbReference type="ARBA" id="ARBA00022801"/>
    </source>
</evidence>
<feature type="transmembrane region" description="Helical" evidence="9">
    <location>
        <begin position="250"/>
        <end position="270"/>
    </location>
</feature>